<dbReference type="PANTHER" id="PTHR23073">
    <property type="entry name" value="26S PROTEASOME REGULATORY SUBUNIT"/>
    <property type="match status" value="1"/>
</dbReference>
<evidence type="ECO:0000313" key="7">
    <source>
        <dbReference type="Proteomes" id="UP000220629"/>
    </source>
</evidence>
<feature type="domain" description="AAA+ ATPase" evidence="5">
    <location>
        <begin position="163"/>
        <end position="295"/>
    </location>
</feature>
<evidence type="ECO:0000256" key="3">
    <source>
        <dbReference type="ARBA" id="ARBA00022840"/>
    </source>
</evidence>
<comment type="similarity">
    <text evidence="1">Belongs to the AAA ATPase family.</text>
</comment>
<dbReference type="SUPFAM" id="SSF52540">
    <property type="entry name" value="P-loop containing nucleoside triphosphate hydrolases"/>
    <property type="match status" value="1"/>
</dbReference>
<keyword evidence="2" id="KW-0547">Nucleotide-binding</keyword>
<proteinExistence type="inferred from homology"/>
<dbReference type="GO" id="GO:0016887">
    <property type="term" value="F:ATP hydrolysis activity"/>
    <property type="evidence" value="ECO:0007669"/>
    <property type="project" value="InterPro"/>
</dbReference>
<dbReference type="AlphaFoldDB" id="A0A2A7S1B8"/>
<dbReference type="GO" id="GO:0005524">
    <property type="term" value="F:ATP binding"/>
    <property type="evidence" value="ECO:0007669"/>
    <property type="project" value="UniProtKB-KW"/>
</dbReference>
<dbReference type="Pfam" id="PF00004">
    <property type="entry name" value="AAA"/>
    <property type="match status" value="1"/>
</dbReference>
<dbReference type="CDD" id="cd19481">
    <property type="entry name" value="RecA-like_protease"/>
    <property type="match status" value="1"/>
</dbReference>
<dbReference type="Gene3D" id="3.40.50.300">
    <property type="entry name" value="P-loop containing nucleotide triphosphate hydrolases"/>
    <property type="match status" value="1"/>
</dbReference>
<dbReference type="InterPro" id="IPR050221">
    <property type="entry name" value="26S_Proteasome_ATPase"/>
</dbReference>
<sequence>MDHALIDLVVSLAHQGVKGDSRAFQLRLRRAVSRLRDAEPELAGRLIDVLSEGAAPTREVYAFQSKAGYGRDGVTGAAQGDSSDGVPKARREPAPTPSFALESGIPTQVPVDGDSRQTLVTVTNPTIEEVERPAWTESVGGPVSQLIREWDLASELRNNGLNPSKSVLMEGPPGVGKTMTATWIAAQLQLPLLTLDLSTVMSSFLGKTGSNIRAVIDFARSFPCVLLLDEFDSIAKRRDDETDVGELKRLVTVLLQSIDSWPDTSLLIAATNHEELLDPAVWRRFDLVLSFDLPDAAAIEKFMISRGVEANFACIASALLRGQTYARIEKTLNIARKTSVLDRRSYEDCLCQAIVAQMKKTLADGDAMELELISLHLQGLSQRAIAARLKMAHTTVGRRIKTIFGGKDG</sequence>
<gene>
    <name evidence="6" type="ORF">CRM94_22310</name>
</gene>
<accession>A0A2A7S1B8</accession>
<organism evidence="6 7">
    <name type="scientific">Burkholderia gladioli</name>
    <name type="common">Pseudomonas marginata</name>
    <name type="synonym">Phytomonas marginata</name>
    <dbReference type="NCBI Taxonomy" id="28095"/>
    <lineage>
        <taxon>Bacteria</taxon>
        <taxon>Pseudomonadati</taxon>
        <taxon>Pseudomonadota</taxon>
        <taxon>Betaproteobacteria</taxon>
        <taxon>Burkholderiales</taxon>
        <taxon>Burkholderiaceae</taxon>
        <taxon>Burkholderia</taxon>
    </lineage>
</organism>
<dbReference type="InterPro" id="IPR003593">
    <property type="entry name" value="AAA+_ATPase"/>
</dbReference>
<evidence type="ECO:0000256" key="2">
    <source>
        <dbReference type="ARBA" id="ARBA00022741"/>
    </source>
</evidence>
<evidence type="ECO:0000259" key="5">
    <source>
        <dbReference type="SMART" id="SM00382"/>
    </source>
</evidence>
<dbReference type="InterPro" id="IPR027417">
    <property type="entry name" value="P-loop_NTPase"/>
</dbReference>
<evidence type="ECO:0000256" key="4">
    <source>
        <dbReference type="SAM" id="MobiDB-lite"/>
    </source>
</evidence>
<protein>
    <submittedName>
        <fullName evidence="6">ATP-binding protein</fullName>
    </submittedName>
</protein>
<evidence type="ECO:0000256" key="1">
    <source>
        <dbReference type="ARBA" id="ARBA00006914"/>
    </source>
</evidence>
<dbReference type="RefSeq" id="WP_013699005.1">
    <property type="nucleotide sequence ID" value="NZ_CADEQJ010000011.1"/>
</dbReference>
<comment type="caution">
    <text evidence="6">The sequence shown here is derived from an EMBL/GenBank/DDBJ whole genome shotgun (WGS) entry which is preliminary data.</text>
</comment>
<feature type="region of interest" description="Disordered" evidence="4">
    <location>
        <begin position="71"/>
        <end position="112"/>
    </location>
</feature>
<dbReference type="Proteomes" id="UP000220629">
    <property type="component" value="Unassembled WGS sequence"/>
</dbReference>
<name>A0A2A7S1B8_BURGA</name>
<dbReference type="InterPro" id="IPR003959">
    <property type="entry name" value="ATPase_AAA_core"/>
</dbReference>
<evidence type="ECO:0000313" key="6">
    <source>
        <dbReference type="EMBL" id="PEH37283.1"/>
    </source>
</evidence>
<dbReference type="EMBL" id="PDDY01000004">
    <property type="protein sequence ID" value="PEH37283.1"/>
    <property type="molecule type" value="Genomic_DNA"/>
</dbReference>
<reference evidence="7" key="1">
    <citation type="submission" date="2017-09" db="EMBL/GenBank/DDBJ databases">
        <title>FDA dAtabase for Regulatory Grade micrObial Sequences (FDA-ARGOS): Supporting development and validation of Infectious Disease Dx tests.</title>
        <authorList>
            <person name="Minogue T."/>
            <person name="Wolcott M."/>
            <person name="Wasieloski L."/>
            <person name="Aguilar W."/>
            <person name="Moore D."/>
            <person name="Tallon L."/>
            <person name="Sadzewicz L."/>
            <person name="Ott S."/>
            <person name="Zhao X."/>
            <person name="Nagaraj S."/>
            <person name="Vavikolanu K."/>
            <person name="Aluvathingal J."/>
            <person name="Nadendla S."/>
            <person name="Sichtig H."/>
        </authorList>
    </citation>
    <scope>NUCLEOTIDE SEQUENCE [LARGE SCALE GENOMIC DNA]</scope>
    <source>
        <strain evidence="7">FDAARGOS_390</strain>
    </source>
</reference>
<keyword evidence="3 6" id="KW-0067">ATP-binding</keyword>
<dbReference type="SMART" id="SM00382">
    <property type="entry name" value="AAA"/>
    <property type="match status" value="1"/>
</dbReference>